<dbReference type="GeneID" id="80876263"/>
<evidence type="ECO:0000313" key="7">
    <source>
        <dbReference type="EMBL" id="WBW73512.1"/>
    </source>
</evidence>
<evidence type="ECO:0000313" key="8">
    <source>
        <dbReference type="Proteomes" id="UP001212411"/>
    </source>
</evidence>
<dbReference type="EMBL" id="CP115612">
    <property type="protein sequence ID" value="WBW73512.1"/>
    <property type="molecule type" value="Genomic_DNA"/>
</dbReference>
<proteinExistence type="inferred from homology"/>
<dbReference type="Proteomes" id="UP001212411">
    <property type="component" value="Chromosome 2"/>
</dbReference>
<dbReference type="GO" id="GO:0006261">
    <property type="term" value="P:DNA-templated DNA replication"/>
    <property type="evidence" value="ECO:0007669"/>
    <property type="project" value="TreeGrafter"/>
</dbReference>
<organism evidence="7 8">
    <name type="scientific">Schizosaccharomyces osmophilus</name>
    <dbReference type="NCBI Taxonomy" id="2545709"/>
    <lineage>
        <taxon>Eukaryota</taxon>
        <taxon>Fungi</taxon>
        <taxon>Dikarya</taxon>
        <taxon>Ascomycota</taxon>
        <taxon>Taphrinomycotina</taxon>
        <taxon>Schizosaccharomycetes</taxon>
        <taxon>Schizosaccharomycetales</taxon>
        <taxon>Schizosaccharomycetaceae</taxon>
        <taxon>Schizosaccharomyces</taxon>
    </lineage>
</organism>
<dbReference type="PROSITE" id="PS50294">
    <property type="entry name" value="WD_REPEATS_REGION"/>
    <property type="match status" value="3"/>
</dbReference>
<dbReference type="PROSITE" id="PS50082">
    <property type="entry name" value="WD_REPEATS_2"/>
    <property type="match status" value="3"/>
</dbReference>
<keyword evidence="6" id="KW-0698">rRNA processing</keyword>
<feature type="repeat" description="WD" evidence="5">
    <location>
        <begin position="114"/>
        <end position="145"/>
    </location>
</feature>
<evidence type="ECO:0000256" key="6">
    <source>
        <dbReference type="RuleBase" id="RU369067"/>
    </source>
</evidence>
<feature type="repeat" description="WD" evidence="5">
    <location>
        <begin position="292"/>
        <end position="333"/>
    </location>
</feature>
<dbReference type="PRINTS" id="PR00320">
    <property type="entry name" value="GPROTEINBRPT"/>
</dbReference>
<dbReference type="Gene3D" id="2.130.10.10">
    <property type="entry name" value="YVTN repeat-like/Quinoprotein amine dehydrogenase"/>
    <property type="match status" value="2"/>
</dbReference>
<dbReference type="Pfam" id="PF00400">
    <property type="entry name" value="WD40"/>
    <property type="match status" value="3"/>
</dbReference>
<comment type="similarity">
    <text evidence="2 6">Belongs to the WD repeat IPI3/WDR18 family.</text>
</comment>
<evidence type="ECO:0000256" key="5">
    <source>
        <dbReference type="PROSITE-ProRule" id="PRU00221"/>
    </source>
</evidence>
<dbReference type="InterPro" id="IPR015943">
    <property type="entry name" value="WD40/YVTN_repeat-like_dom_sf"/>
</dbReference>
<dbReference type="GO" id="GO:0120330">
    <property type="term" value="C:rixosome complex"/>
    <property type="evidence" value="ECO:0007669"/>
    <property type="project" value="UniProtKB-UniRule"/>
</dbReference>
<dbReference type="SMART" id="SM00320">
    <property type="entry name" value="WD40"/>
    <property type="match status" value="4"/>
</dbReference>
<evidence type="ECO:0000256" key="3">
    <source>
        <dbReference type="ARBA" id="ARBA00022574"/>
    </source>
</evidence>
<keyword evidence="3 5" id="KW-0853">WD repeat</keyword>
<dbReference type="InterPro" id="IPR001680">
    <property type="entry name" value="WD40_rpt"/>
</dbReference>
<dbReference type="PROSITE" id="PS00678">
    <property type="entry name" value="WD_REPEATS_1"/>
    <property type="match status" value="2"/>
</dbReference>
<accession>A0AAE9WE15</accession>
<evidence type="ECO:0000256" key="2">
    <source>
        <dbReference type="ARBA" id="ARBA00010143"/>
    </source>
</evidence>
<dbReference type="GO" id="GO:0005656">
    <property type="term" value="C:nuclear pre-replicative complex"/>
    <property type="evidence" value="ECO:0007669"/>
    <property type="project" value="TreeGrafter"/>
</dbReference>
<dbReference type="InterPro" id="IPR020472">
    <property type="entry name" value="WD40_PAC1"/>
</dbReference>
<protein>
    <recommendedName>
        <fullName evidence="6">Pre-rRNA-processing protein IPI3</fullName>
    </recommendedName>
</protein>
<evidence type="ECO:0000256" key="1">
    <source>
        <dbReference type="ARBA" id="ARBA00002355"/>
    </source>
</evidence>
<comment type="subcellular location">
    <subcellularLocation>
        <location evidence="6">Nucleus</location>
    </subcellularLocation>
</comment>
<keyword evidence="6" id="KW-0539">Nucleus</keyword>
<dbReference type="KEGG" id="som:SOMG_02783"/>
<dbReference type="PANTHER" id="PTHR18763">
    <property type="entry name" value="WD-REPEAT PROTEIN 18"/>
    <property type="match status" value="1"/>
</dbReference>
<dbReference type="RefSeq" id="XP_056037755.1">
    <property type="nucleotide sequence ID" value="XM_056181574.1"/>
</dbReference>
<keyword evidence="4" id="KW-0677">Repeat</keyword>
<keyword evidence="8" id="KW-1185">Reference proteome</keyword>
<dbReference type="AlphaFoldDB" id="A0AAE9WE15"/>
<comment type="function">
    <text evidence="1 6">Component of the RIX1 complex required for processing of ITS2 sequences from 35S pre-rRNA.</text>
</comment>
<sequence length="446" mass="48936">MELLLSGYAATENESSNVVAHNLHTGTSFRTFRQSTPFPQAACSTKTHLLSFQRRRPQLNVHGFGKENLDQTIILPETIISSAVSPCDSWLVGGTEKGSLYIWSVLSGALIHAFRAHYQPLTHVSISNDGMLVYTASNDGDINIWLMSSLADRSNMAGVTGGSAIKPFQSLSGHKRAIVSLINGPGPSISSRLYTASEDSTVRVWDVSTGNLLTTVALNSMPSCMTIDPAERIIYVGNEKGLVWIPLYTSSTALSENNSNVSKNTTIPSSVPSAIGGLGRVVDVNESKDAHTVTSTSPITTITLSFDASLIITGDKDGVVLVWDVVSRQVLRRLIQYSSPVTFLKCLIDKVNYIPTAQSVFPVLKRMITDDYLYSDVNMMIHDDGIEELMQAPDTLCLSSELMTHNTESGWRAKAESTEMELKETRRLFIELRGVHQALWEKYLQK</sequence>
<dbReference type="GO" id="GO:0006364">
    <property type="term" value="P:rRNA processing"/>
    <property type="evidence" value="ECO:0007669"/>
    <property type="project" value="UniProtKB-UniRule"/>
</dbReference>
<dbReference type="PANTHER" id="PTHR18763:SF0">
    <property type="entry name" value="WD REPEAT-CONTAINING PROTEIN 18"/>
    <property type="match status" value="1"/>
</dbReference>
<reference evidence="7 8" key="1">
    <citation type="journal article" date="2023" name="G3 (Bethesda)">
        <title>A high-quality reference genome for the fission yeast Schizosaccharomyces osmophilus.</title>
        <authorList>
            <person name="Jia G.S."/>
            <person name="Zhang W.C."/>
            <person name="Liang Y."/>
            <person name="Liu X.H."/>
            <person name="Rhind N."/>
            <person name="Pidoux A."/>
            <person name="Brysch-Herzberg M."/>
            <person name="Du L.L."/>
        </authorList>
    </citation>
    <scope>NUCLEOTIDE SEQUENCE [LARGE SCALE GENOMIC DNA]</scope>
    <source>
        <strain evidence="7 8">CBS 15793</strain>
    </source>
</reference>
<name>A0AAE9WE15_9SCHI</name>
<gene>
    <name evidence="7" type="primary">crb3</name>
    <name evidence="7" type="ORF">SOMG_02783</name>
</gene>
<feature type="repeat" description="WD" evidence="5">
    <location>
        <begin position="171"/>
        <end position="215"/>
    </location>
</feature>
<dbReference type="InterPro" id="IPR036322">
    <property type="entry name" value="WD40_repeat_dom_sf"/>
</dbReference>
<evidence type="ECO:0000256" key="4">
    <source>
        <dbReference type="ARBA" id="ARBA00022737"/>
    </source>
</evidence>
<dbReference type="SUPFAM" id="SSF50978">
    <property type="entry name" value="WD40 repeat-like"/>
    <property type="match status" value="1"/>
</dbReference>
<dbReference type="InterPro" id="IPR019775">
    <property type="entry name" value="WD40_repeat_CS"/>
</dbReference>
<dbReference type="InterPro" id="IPR045227">
    <property type="entry name" value="WDR18/Ipi3/RID3"/>
</dbReference>
<comment type="subunit">
    <text evidence="6">Component of the RIX1 complex, composed of IPI1, RIX1/IPI2 and IPI3 in a 1:2:2 stoichiometry. The complex interacts (via RIX1) with MDN1 (via its hexameric AAA ATPase ring) and the pre-60S ribosome particles.</text>
</comment>